<dbReference type="InterPro" id="IPR014710">
    <property type="entry name" value="RmlC-like_jellyroll"/>
</dbReference>
<dbReference type="GO" id="GO:0043565">
    <property type="term" value="F:sequence-specific DNA binding"/>
    <property type="evidence" value="ECO:0007669"/>
    <property type="project" value="InterPro"/>
</dbReference>
<dbReference type="Gene3D" id="1.10.10.60">
    <property type="entry name" value="Homeodomain-like"/>
    <property type="match status" value="2"/>
</dbReference>
<dbReference type="STRING" id="1262585.BJI46_14465"/>
<dbReference type="OrthoDB" id="9804543at2"/>
<name>A0A1E7R0B3_9GAMM</name>
<dbReference type="SUPFAM" id="SSF46689">
    <property type="entry name" value="Homeodomain-like"/>
    <property type="match status" value="1"/>
</dbReference>
<accession>A0A1E7R0B3</accession>
<evidence type="ECO:0000313" key="6">
    <source>
        <dbReference type="EMBL" id="OEY92757.1"/>
    </source>
</evidence>
<dbReference type="FunFam" id="1.10.10.60:FF:000132">
    <property type="entry name" value="AraC family transcriptional regulator"/>
    <property type="match status" value="1"/>
</dbReference>
<keyword evidence="4" id="KW-0804">Transcription</keyword>
<protein>
    <submittedName>
        <fullName evidence="6">AraC family transcriptional regulator</fullName>
    </submittedName>
</protein>
<dbReference type="PANTHER" id="PTHR11019">
    <property type="entry name" value="HTH-TYPE TRANSCRIPTIONAL REGULATOR NIMR"/>
    <property type="match status" value="1"/>
</dbReference>
<evidence type="ECO:0000256" key="2">
    <source>
        <dbReference type="ARBA" id="ARBA00023015"/>
    </source>
</evidence>
<dbReference type="SMART" id="SM00342">
    <property type="entry name" value="HTH_ARAC"/>
    <property type="match status" value="1"/>
</dbReference>
<dbReference type="Pfam" id="PF12833">
    <property type="entry name" value="HTH_18"/>
    <property type="match status" value="1"/>
</dbReference>
<organism evidence="6 7">
    <name type="scientific">Acinetobacter qingfengensis</name>
    <dbReference type="NCBI Taxonomy" id="1262585"/>
    <lineage>
        <taxon>Bacteria</taxon>
        <taxon>Pseudomonadati</taxon>
        <taxon>Pseudomonadota</taxon>
        <taxon>Gammaproteobacteria</taxon>
        <taxon>Moraxellales</taxon>
        <taxon>Moraxellaceae</taxon>
        <taxon>Acinetobacter</taxon>
    </lineage>
</organism>
<dbReference type="PANTHER" id="PTHR11019:SF159">
    <property type="entry name" value="TRANSCRIPTIONAL REGULATOR-RELATED"/>
    <property type="match status" value="1"/>
</dbReference>
<dbReference type="InterPro" id="IPR009057">
    <property type="entry name" value="Homeodomain-like_sf"/>
</dbReference>
<dbReference type="InterPro" id="IPR018060">
    <property type="entry name" value="HTH_AraC"/>
</dbReference>
<dbReference type="InterPro" id="IPR020449">
    <property type="entry name" value="Tscrpt_reg_AraC-type_HTH"/>
</dbReference>
<dbReference type="PROSITE" id="PS01124">
    <property type="entry name" value="HTH_ARAC_FAMILY_2"/>
    <property type="match status" value="1"/>
</dbReference>
<keyword evidence="2" id="KW-0805">Transcription regulation</keyword>
<keyword evidence="3" id="KW-0238">DNA-binding</keyword>
<dbReference type="GO" id="GO:0003700">
    <property type="term" value="F:DNA-binding transcription factor activity"/>
    <property type="evidence" value="ECO:0007669"/>
    <property type="project" value="InterPro"/>
</dbReference>
<sequence length="258" mass="29027">MRNIQIKDYENIPRSVMATGNSYSDGTTLQRHSHLRCQCLYAITGVLTVTTNKGSWVVPPRRALWIPSSIEHEVYMNGYTQTRSVYIQTNIAIATGLSSNCIVINVSSLLHELLCAAVDLPLEYTLGGRDDYLMQLIIAEIARMPELPLNTPLPQEPRLIQLCQQLLQTPSMEMDLDCIAKKVGMSRRNFTRLFRIQTGMSFGHWRQQACMLAALNRMELGQPITNIAMELGYTSSSAFTAAFRRLLGAPPTVYLQKK</sequence>
<dbReference type="Gene3D" id="2.60.120.10">
    <property type="entry name" value="Jelly Rolls"/>
    <property type="match status" value="1"/>
</dbReference>
<gene>
    <name evidence="6" type="ORF">BJI46_14465</name>
</gene>
<dbReference type="PRINTS" id="PR00032">
    <property type="entry name" value="HTHARAC"/>
</dbReference>
<evidence type="ECO:0000259" key="5">
    <source>
        <dbReference type="PROSITE" id="PS01124"/>
    </source>
</evidence>
<proteinExistence type="predicted"/>
<evidence type="ECO:0000256" key="1">
    <source>
        <dbReference type="ARBA" id="ARBA00022491"/>
    </source>
</evidence>
<dbReference type="AlphaFoldDB" id="A0A1E7R0B3"/>
<dbReference type="SUPFAM" id="SSF51182">
    <property type="entry name" value="RmlC-like cupins"/>
    <property type="match status" value="1"/>
</dbReference>
<comment type="caution">
    <text evidence="6">The sequence shown here is derived from an EMBL/GenBank/DDBJ whole genome shotgun (WGS) entry which is preliminary data.</text>
</comment>
<dbReference type="InterPro" id="IPR011051">
    <property type="entry name" value="RmlC_Cupin_sf"/>
</dbReference>
<dbReference type="CDD" id="cd06124">
    <property type="entry name" value="cupin_NimR-like_N"/>
    <property type="match status" value="1"/>
</dbReference>
<dbReference type="RefSeq" id="WP_070070747.1">
    <property type="nucleotide sequence ID" value="NZ_MKKK01000057.1"/>
</dbReference>
<dbReference type="EMBL" id="MKKK01000057">
    <property type="protein sequence ID" value="OEY92757.1"/>
    <property type="molecule type" value="Genomic_DNA"/>
</dbReference>
<evidence type="ECO:0000256" key="3">
    <source>
        <dbReference type="ARBA" id="ARBA00023125"/>
    </source>
</evidence>
<dbReference type="Proteomes" id="UP000185895">
    <property type="component" value="Unassembled WGS sequence"/>
</dbReference>
<evidence type="ECO:0000313" key="7">
    <source>
        <dbReference type="Proteomes" id="UP000185895"/>
    </source>
</evidence>
<keyword evidence="1" id="KW-0678">Repressor</keyword>
<keyword evidence="7" id="KW-1185">Reference proteome</keyword>
<reference evidence="6 7" key="1">
    <citation type="submission" date="2016-09" db="EMBL/GenBank/DDBJ databases">
        <authorList>
            <person name="Capua I."/>
            <person name="De Benedictis P."/>
            <person name="Joannis T."/>
            <person name="Lombin L.H."/>
            <person name="Cattoli G."/>
        </authorList>
    </citation>
    <scope>NUCLEOTIDE SEQUENCE [LARGE SCALE GENOMIC DNA]</scope>
    <source>
        <strain evidence="6 7">ANC 4671</strain>
    </source>
</reference>
<evidence type="ECO:0000256" key="4">
    <source>
        <dbReference type="ARBA" id="ARBA00023163"/>
    </source>
</evidence>
<feature type="domain" description="HTH araC/xylS-type" evidence="5">
    <location>
        <begin position="157"/>
        <end position="257"/>
    </location>
</feature>